<gene>
    <name evidence="1" type="ORF">J2S44_007556</name>
</gene>
<dbReference type="AlphaFoldDB" id="A0AAE3ZYR8"/>
<proteinExistence type="predicted"/>
<dbReference type="EMBL" id="JAVDYC010000001">
    <property type="protein sequence ID" value="MDR7327306.1"/>
    <property type="molecule type" value="Genomic_DNA"/>
</dbReference>
<evidence type="ECO:0008006" key="3">
    <source>
        <dbReference type="Google" id="ProtNLM"/>
    </source>
</evidence>
<dbReference type="Proteomes" id="UP001183629">
    <property type="component" value="Unassembled WGS sequence"/>
</dbReference>
<accession>A0AAE3ZYR8</accession>
<reference evidence="1 2" key="1">
    <citation type="submission" date="2023-07" db="EMBL/GenBank/DDBJ databases">
        <title>Sequencing the genomes of 1000 actinobacteria strains.</title>
        <authorList>
            <person name="Klenk H.-P."/>
        </authorList>
    </citation>
    <scope>NUCLEOTIDE SEQUENCE [LARGE SCALE GENOMIC DNA]</scope>
    <source>
        <strain evidence="1 2">DSM 44711</strain>
    </source>
</reference>
<dbReference type="InterPro" id="IPR036366">
    <property type="entry name" value="PGBDSf"/>
</dbReference>
<evidence type="ECO:0000313" key="2">
    <source>
        <dbReference type="Proteomes" id="UP001183629"/>
    </source>
</evidence>
<dbReference type="RefSeq" id="WP_310424506.1">
    <property type="nucleotide sequence ID" value="NZ_JAVDYC010000001.1"/>
</dbReference>
<organism evidence="1 2">
    <name type="scientific">Catenuloplanes niger</name>
    <dbReference type="NCBI Taxonomy" id="587534"/>
    <lineage>
        <taxon>Bacteria</taxon>
        <taxon>Bacillati</taxon>
        <taxon>Actinomycetota</taxon>
        <taxon>Actinomycetes</taxon>
        <taxon>Micromonosporales</taxon>
        <taxon>Micromonosporaceae</taxon>
        <taxon>Catenuloplanes</taxon>
    </lineage>
</organism>
<dbReference type="SUPFAM" id="SSF47090">
    <property type="entry name" value="PGBD-like"/>
    <property type="match status" value="1"/>
</dbReference>
<keyword evidence="2" id="KW-1185">Reference proteome</keyword>
<protein>
    <recommendedName>
        <fullName evidence="3">Peptidoglycan binding-like domain-containing protein</fullName>
    </recommendedName>
</protein>
<evidence type="ECO:0000313" key="1">
    <source>
        <dbReference type="EMBL" id="MDR7327306.1"/>
    </source>
</evidence>
<dbReference type="Gene3D" id="2.40.420.20">
    <property type="match status" value="1"/>
</dbReference>
<dbReference type="InterPro" id="IPR036365">
    <property type="entry name" value="PGBD-like_sf"/>
</dbReference>
<dbReference type="Gene3D" id="1.10.101.10">
    <property type="entry name" value="PGBD-like superfamily/PGBD"/>
    <property type="match status" value="1"/>
</dbReference>
<comment type="caution">
    <text evidence="1">The sequence shown here is derived from an EMBL/GenBank/DDBJ whole genome shotgun (WGS) entry which is preliminary data.</text>
</comment>
<name>A0AAE3ZYR8_9ACTN</name>
<sequence length="351" mass="35681">MKTRIALMLIAVAVTAAAGGALLIWNTQRDVAPDPAADAVTAATAQVVRTDLSDTRTLQGTLGFGASRPVKGHGGTVTWLPAAGATITRGEPLFRADDRPVTLLYGEVPLFRELRDPLSTGQDVRVVANNLSAFGYTVGSLGGNPQAPRYTETLILAVKAWQHDTGRTANGVINPADFVVLPGEVRVDSLSAQTGDAAAAPLMSVTPTTKVISMDVEAADLTVAKVGGAVTVTLPDGKTAPGRITDISATPQQAATAVQAPDTSTAMIKLDDPGALTAFESGTVSVDVVSRTVRDVLAVPVGSLLALAEGGHAVQLADGTLVAVETGMFAGGLVEVSGPGLAEGQTVVTTS</sequence>